<sequence>MKNKLAKLKYLPNNFKVVEDGDHVICAVSGKKILLNQLTYWNIELQEAYFSYKEVFLKKESIASENKK</sequence>
<organism evidence="1">
    <name type="scientific">marine metagenome</name>
    <dbReference type="NCBI Taxonomy" id="408172"/>
    <lineage>
        <taxon>unclassified sequences</taxon>
        <taxon>metagenomes</taxon>
        <taxon>ecological metagenomes</taxon>
    </lineage>
</organism>
<reference evidence="1" key="1">
    <citation type="submission" date="2018-05" db="EMBL/GenBank/DDBJ databases">
        <authorList>
            <person name="Lanie J.A."/>
            <person name="Ng W.-L."/>
            <person name="Kazmierczak K.M."/>
            <person name="Andrzejewski T.M."/>
            <person name="Davidsen T.M."/>
            <person name="Wayne K.J."/>
            <person name="Tettelin H."/>
            <person name="Glass J.I."/>
            <person name="Rusch D."/>
            <person name="Podicherti R."/>
            <person name="Tsui H.-C.T."/>
            <person name="Winkler M.E."/>
        </authorList>
    </citation>
    <scope>NUCLEOTIDE SEQUENCE</scope>
</reference>
<proteinExistence type="predicted"/>
<dbReference type="InterPro" id="IPR018661">
    <property type="entry name" value="DUF2093"/>
</dbReference>
<name>A0A382HD87_9ZZZZ</name>
<protein>
    <recommendedName>
        <fullName evidence="2">DUF2093 domain-containing protein</fullName>
    </recommendedName>
</protein>
<dbReference type="EMBL" id="UINC01060322">
    <property type="protein sequence ID" value="SVB84713.1"/>
    <property type="molecule type" value="Genomic_DNA"/>
</dbReference>
<evidence type="ECO:0008006" key="2">
    <source>
        <dbReference type="Google" id="ProtNLM"/>
    </source>
</evidence>
<dbReference type="Pfam" id="PF09866">
    <property type="entry name" value="DUF2093"/>
    <property type="match status" value="1"/>
</dbReference>
<accession>A0A382HD87</accession>
<dbReference type="AlphaFoldDB" id="A0A382HD87"/>
<evidence type="ECO:0000313" key="1">
    <source>
        <dbReference type="EMBL" id="SVB84713.1"/>
    </source>
</evidence>
<gene>
    <name evidence="1" type="ORF">METZ01_LOCUS237567</name>
</gene>